<dbReference type="InterPro" id="IPR036397">
    <property type="entry name" value="RNaseH_sf"/>
</dbReference>
<comment type="caution">
    <text evidence="2">The sequence shown here is derived from an EMBL/GenBank/DDBJ whole genome shotgun (WGS) entry which is preliminary data.</text>
</comment>
<proteinExistence type="predicted"/>
<dbReference type="Proteomes" id="UP001165289">
    <property type="component" value="Unassembled WGS sequence"/>
</dbReference>
<dbReference type="Gene3D" id="3.30.420.10">
    <property type="entry name" value="Ribonuclease H-like superfamily/Ribonuclease H"/>
    <property type="match status" value="1"/>
</dbReference>
<reference evidence="2 3" key="1">
    <citation type="journal article" date="2023" name="BMC Biol.">
        <title>The compact genome of the sponge Oopsacas minuta (Hexactinellida) is lacking key metazoan core genes.</title>
        <authorList>
            <person name="Santini S."/>
            <person name="Schenkelaars Q."/>
            <person name="Jourda C."/>
            <person name="Duchesne M."/>
            <person name="Belahbib H."/>
            <person name="Rocher C."/>
            <person name="Selva M."/>
            <person name="Riesgo A."/>
            <person name="Vervoort M."/>
            <person name="Leys S.P."/>
            <person name="Kodjabachian L."/>
            <person name="Le Bivic A."/>
            <person name="Borchiellini C."/>
            <person name="Claverie J.M."/>
            <person name="Renard E."/>
        </authorList>
    </citation>
    <scope>NUCLEOTIDE SEQUENCE [LARGE SCALE GENOMIC DNA]</scope>
    <source>
        <strain evidence="2">SPO-2</strain>
    </source>
</reference>
<protein>
    <recommendedName>
        <fullName evidence="1">Tc1-like transposase DDE domain-containing protein</fullName>
    </recommendedName>
</protein>
<dbReference type="Pfam" id="PF13358">
    <property type="entry name" value="DDE_3"/>
    <property type="match status" value="1"/>
</dbReference>
<name>A0AAV7JH49_9METZ</name>
<dbReference type="GO" id="GO:0003676">
    <property type="term" value="F:nucleic acid binding"/>
    <property type="evidence" value="ECO:0007669"/>
    <property type="project" value="InterPro"/>
</dbReference>
<feature type="domain" description="Tc1-like transposase DDE" evidence="1">
    <location>
        <begin position="37"/>
        <end position="195"/>
    </location>
</feature>
<keyword evidence="3" id="KW-1185">Reference proteome</keyword>
<evidence type="ECO:0000313" key="2">
    <source>
        <dbReference type="EMBL" id="KAI6648147.1"/>
    </source>
</evidence>
<evidence type="ECO:0000259" key="1">
    <source>
        <dbReference type="Pfam" id="PF13358"/>
    </source>
</evidence>
<dbReference type="PANTHER" id="PTHR47326">
    <property type="entry name" value="TRANSPOSABLE ELEMENT TC3 TRANSPOSASE-LIKE PROTEIN"/>
    <property type="match status" value="1"/>
</dbReference>
<accession>A0AAV7JH49</accession>
<dbReference type="EMBL" id="JAKMXF010000332">
    <property type="protein sequence ID" value="KAI6648147.1"/>
    <property type="molecule type" value="Genomic_DNA"/>
</dbReference>
<gene>
    <name evidence="2" type="ORF">LOD99_11956</name>
</gene>
<dbReference type="PANTHER" id="PTHR47326:SF1">
    <property type="entry name" value="HTH PSQ-TYPE DOMAIN-CONTAINING PROTEIN"/>
    <property type="match status" value="1"/>
</dbReference>
<dbReference type="AlphaFoldDB" id="A0AAV7JH49"/>
<dbReference type="InterPro" id="IPR038717">
    <property type="entry name" value="Tc1-like_DDE_dom"/>
</dbReference>
<sequence>MAYKRQQQPKLTDKQKENRLKFCKARKDWTTEEWKRVIFSDECPFELIHAPNRQNDRIWAPDKSNVQLVELVKHPPKIQVWGMISYQVVSDLHMIDPGQTITGDYYVNEIMKKTLCVTYKRKRKTGSTIQRKIVHNMSHSIFQQDGAPAHHSKKSQEWLKNYLPSFWEKGIWPGNSPDLNPIENVWAIMKSDMDTMALPNNLKNA</sequence>
<evidence type="ECO:0000313" key="3">
    <source>
        <dbReference type="Proteomes" id="UP001165289"/>
    </source>
</evidence>
<organism evidence="2 3">
    <name type="scientific">Oopsacas minuta</name>
    <dbReference type="NCBI Taxonomy" id="111878"/>
    <lineage>
        <taxon>Eukaryota</taxon>
        <taxon>Metazoa</taxon>
        <taxon>Porifera</taxon>
        <taxon>Hexactinellida</taxon>
        <taxon>Hexasterophora</taxon>
        <taxon>Lyssacinosida</taxon>
        <taxon>Leucopsacidae</taxon>
        <taxon>Oopsacas</taxon>
    </lineage>
</organism>